<dbReference type="Proteomes" id="UP000319882">
    <property type="component" value="Segment"/>
</dbReference>
<dbReference type="KEGG" id="vg:55618888"/>
<sequence>MTTLEVQMPWHSAALGMIELSESSAISVPRQSGRTRVGLDASLRASVRGERVLYLTDGWEQSKDALARFTHPLKLNDPHVLARVRKAHGACEVELTNGGLVHFAPYGSRGIRGRFDLTVCDDYRGHSIDDVLVNTDRILYAGLGSMPSGVPTFRIGANRDDDVDDEDVWERVHPGVGITTTVAILRRLHQSLTRERFAVEILNIEP</sequence>
<gene>
    <name evidence="1" type="primary">77</name>
    <name evidence="1" type="ORF">SEA_WHACK_77</name>
</gene>
<evidence type="ECO:0000313" key="2">
    <source>
        <dbReference type="Proteomes" id="UP000319882"/>
    </source>
</evidence>
<evidence type="ECO:0000313" key="1">
    <source>
        <dbReference type="EMBL" id="QDM57140.1"/>
    </source>
</evidence>
<reference evidence="1 2" key="1">
    <citation type="submission" date="2019-05" db="EMBL/GenBank/DDBJ databases">
        <authorList>
            <person name="Beaulieu J."/>
            <person name="Cox M."/>
            <person name="Nazim E."/>
            <person name="Robinson Z."/>
            <person name="Molloy S.D."/>
            <person name="Garlena R.A."/>
            <person name="Russell D.A."/>
            <person name="Pope W.H."/>
            <person name="Jacobs-Sera D."/>
            <person name="Hatfull G.F."/>
        </authorList>
    </citation>
    <scope>NUCLEOTIDE SEQUENCE [LARGE SCALE GENOMIC DNA]</scope>
</reference>
<dbReference type="EMBL" id="MK967393">
    <property type="protein sequence ID" value="QDM57140.1"/>
    <property type="molecule type" value="Genomic_DNA"/>
</dbReference>
<dbReference type="GeneID" id="55618888"/>
<dbReference type="RefSeq" id="YP_009848467.1">
    <property type="nucleotide sequence ID" value="NC_048784.1"/>
</dbReference>
<keyword evidence="2" id="KW-1185">Reference proteome</keyword>
<organism evidence="1 2">
    <name type="scientific">Rhodococcus phage Whack</name>
    <dbReference type="NCBI Taxonomy" id="2591132"/>
    <lineage>
        <taxon>Viruses</taxon>
        <taxon>Duplodnaviria</taxon>
        <taxon>Heunggongvirae</taxon>
        <taxon>Uroviricota</taxon>
        <taxon>Caudoviricetes</taxon>
        <taxon>Whackvirus</taxon>
        <taxon>Whackvirus whack</taxon>
    </lineage>
</organism>
<name>A0A515MKJ6_9CAUD</name>
<protein>
    <submittedName>
        <fullName evidence="1">AAA-ATPase</fullName>
    </submittedName>
</protein>
<dbReference type="Gene3D" id="3.40.50.300">
    <property type="entry name" value="P-loop containing nucleotide triphosphate hydrolases"/>
    <property type="match status" value="1"/>
</dbReference>
<dbReference type="InterPro" id="IPR027417">
    <property type="entry name" value="P-loop_NTPase"/>
</dbReference>
<proteinExistence type="predicted"/>
<accession>A0A515MKJ6</accession>